<dbReference type="RefSeq" id="WP_146902357.1">
    <property type="nucleotide sequence ID" value="NZ_BAAARM010000002.1"/>
</dbReference>
<dbReference type="SUPFAM" id="SSF55874">
    <property type="entry name" value="ATPase domain of HSP90 chaperone/DNA topoisomerase II/histidine kinase"/>
    <property type="match status" value="1"/>
</dbReference>
<gene>
    <name evidence="4" type="ORF">CAE01nite_15340</name>
</gene>
<dbReference type="Proteomes" id="UP000321181">
    <property type="component" value="Unassembled WGS sequence"/>
</dbReference>
<dbReference type="PANTHER" id="PTHR35526">
    <property type="entry name" value="ANTI-SIGMA-F FACTOR RSBW-RELATED"/>
    <property type="match status" value="1"/>
</dbReference>
<dbReference type="OrthoDB" id="3297757at2"/>
<dbReference type="GO" id="GO:0004674">
    <property type="term" value="F:protein serine/threonine kinase activity"/>
    <property type="evidence" value="ECO:0007669"/>
    <property type="project" value="UniProtKB-KW"/>
</dbReference>
<reference evidence="4 5" key="1">
    <citation type="submission" date="2019-07" db="EMBL/GenBank/DDBJ databases">
        <title>Whole genome shotgun sequence of Cellulomonas aerilata NBRC 106308.</title>
        <authorList>
            <person name="Hosoyama A."/>
            <person name="Uohara A."/>
            <person name="Ohji S."/>
            <person name="Ichikawa N."/>
        </authorList>
    </citation>
    <scope>NUCLEOTIDE SEQUENCE [LARGE SCALE GENOMIC DNA]</scope>
    <source>
        <strain evidence="4 5">NBRC 106308</strain>
    </source>
</reference>
<dbReference type="EMBL" id="BJYY01000012">
    <property type="protein sequence ID" value="GEO33809.1"/>
    <property type="molecule type" value="Genomic_DNA"/>
</dbReference>
<dbReference type="InterPro" id="IPR036890">
    <property type="entry name" value="HATPase_C_sf"/>
</dbReference>
<keyword evidence="5" id="KW-1185">Reference proteome</keyword>
<sequence length="160" mass="16787">MDLTDQLRTDGATGAAPLEAAHPPETYVLERAWVLDSPEQLSALRSALMTAIAGGDSVPSSLDEAAENMVLIASELATNALKYAYPPTVVRLLREGSSYLLDVTDHAAGTAPYVAVGRPEGQGGLGLQIAQRLAYDVGWYAKGTEKHVWAILPAPASVSG</sequence>
<evidence type="ECO:0000259" key="3">
    <source>
        <dbReference type="Pfam" id="PF13581"/>
    </source>
</evidence>
<dbReference type="Pfam" id="PF13581">
    <property type="entry name" value="HATPase_c_2"/>
    <property type="match status" value="1"/>
</dbReference>
<evidence type="ECO:0000313" key="4">
    <source>
        <dbReference type="EMBL" id="GEO33809.1"/>
    </source>
</evidence>
<evidence type="ECO:0000256" key="2">
    <source>
        <dbReference type="SAM" id="MobiDB-lite"/>
    </source>
</evidence>
<keyword evidence="1" id="KW-0808">Transferase</keyword>
<dbReference type="InterPro" id="IPR050267">
    <property type="entry name" value="Anti-sigma-factor_SerPK"/>
</dbReference>
<dbReference type="Gene3D" id="3.30.565.10">
    <property type="entry name" value="Histidine kinase-like ATPase, C-terminal domain"/>
    <property type="match status" value="1"/>
</dbReference>
<feature type="domain" description="Histidine kinase/HSP90-like ATPase" evidence="3">
    <location>
        <begin position="37"/>
        <end position="150"/>
    </location>
</feature>
<dbReference type="PANTHER" id="PTHR35526:SF3">
    <property type="entry name" value="ANTI-SIGMA-F FACTOR RSBW"/>
    <property type="match status" value="1"/>
</dbReference>
<organism evidence="4 5">
    <name type="scientific">Cellulomonas aerilata</name>
    <dbReference type="NCBI Taxonomy" id="515326"/>
    <lineage>
        <taxon>Bacteria</taxon>
        <taxon>Bacillati</taxon>
        <taxon>Actinomycetota</taxon>
        <taxon>Actinomycetes</taxon>
        <taxon>Micrococcales</taxon>
        <taxon>Cellulomonadaceae</taxon>
        <taxon>Cellulomonas</taxon>
    </lineage>
</organism>
<feature type="region of interest" description="Disordered" evidence="2">
    <location>
        <begin position="1"/>
        <end position="21"/>
    </location>
</feature>
<dbReference type="CDD" id="cd16936">
    <property type="entry name" value="HATPase_RsbW-like"/>
    <property type="match status" value="1"/>
</dbReference>
<protein>
    <recommendedName>
        <fullName evidence="3">Histidine kinase/HSP90-like ATPase domain-containing protein</fullName>
    </recommendedName>
</protein>
<keyword evidence="1" id="KW-0723">Serine/threonine-protein kinase</keyword>
<evidence type="ECO:0000256" key="1">
    <source>
        <dbReference type="ARBA" id="ARBA00022527"/>
    </source>
</evidence>
<proteinExistence type="predicted"/>
<name>A0A512DBE2_9CELL</name>
<dbReference type="InterPro" id="IPR003594">
    <property type="entry name" value="HATPase_dom"/>
</dbReference>
<comment type="caution">
    <text evidence="4">The sequence shown here is derived from an EMBL/GenBank/DDBJ whole genome shotgun (WGS) entry which is preliminary data.</text>
</comment>
<keyword evidence="1" id="KW-0418">Kinase</keyword>
<dbReference type="AlphaFoldDB" id="A0A512DBE2"/>
<evidence type="ECO:0000313" key="5">
    <source>
        <dbReference type="Proteomes" id="UP000321181"/>
    </source>
</evidence>
<accession>A0A512DBE2</accession>